<keyword evidence="3" id="KW-1185">Reference proteome</keyword>
<accession>L2GXD3</accession>
<keyword evidence="1" id="KW-0732">Signal</keyword>
<dbReference type="VEuPathDB" id="MicrosporidiaDB:VCUG_00135"/>
<evidence type="ECO:0000256" key="1">
    <source>
        <dbReference type="SAM" id="SignalP"/>
    </source>
</evidence>
<dbReference type="InParanoid" id="L2GXD3"/>
<feature type="signal peptide" evidence="1">
    <location>
        <begin position="1"/>
        <end position="30"/>
    </location>
</feature>
<protein>
    <submittedName>
        <fullName evidence="2">Uncharacterized protein</fullName>
    </submittedName>
</protein>
<evidence type="ECO:0000313" key="3">
    <source>
        <dbReference type="Proteomes" id="UP000011081"/>
    </source>
</evidence>
<evidence type="ECO:0000313" key="2">
    <source>
        <dbReference type="EMBL" id="ELA48299.2"/>
    </source>
</evidence>
<sequence>MQLRITNMPCCFRMYPAIFIFLSIFRGAYAAFGCSTNVSSDEHSSEHTVPVLARVCDGFESGEHQAPLSSTPLRTAALGTSHRESSSLDYRSVCSGERYPSTKETVNRALGTEQVRSKCTSEYLTPDHGYAAAGCERSIQKQSCSDLYTARAPAVSTSRACSTGSVMHPSSRSHAPLDQEVQQVCHPCGYSTLNPNAVPCASTYTCICGSILFIRHMKLKMFTNFTHNAPPVFLASPDFVPAIFRIHEDEHKETAFNTLRSFYNEYIDRSLSYRTKEPLKIVSDELEKLLTRSELQGLRGRWLGYQQKKLRISHFVFVCELLEYLKALIAKCRVVHGVLQKIEAIIENVSLVNTALTFKRPELMKSLLLELKNEHASSFSCFESTTHKISYMLSEILKMLKNTIERQPREWMCDIFAVKWISDVKNYVFNCVINEIIVPRTDNAASFVTVLIAFLESIGTDGVTQCAQGPSARAQGGTKRPDEQNMHTRQAIMSYMDEFETLVSAVRELNLSYASITGTLTVNLNILRQVMVNISG</sequence>
<dbReference type="OMA" id="ANQGMQL"/>
<dbReference type="Proteomes" id="UP000011081">
    <property type="component" value="Unassembled WGS sequence"/>
</dbReference>
<gene>
    <name evidence="2" type="ORF">VCUG_00135</name>
</gene>
<proteinExistence type="predicted"/>
<name>L2GXD3_VAVCU</name>
<dbReference type="GeneID" id="19878026"/>
<dbReference type="OrthoDB" id="10648110at2759"/>
<dbReference type="RefSeq" id="XP_008073140.1">
    <property type="nucleotide sequence ID" value="XM_008074949.1"/>
</dbReference>
<dbReference type="HOGENOM" id="CLU_494476_0_0_1"/>
<feature type="chain" id="PRO_5003960113" evidence="1">
    <location>
        <begin position="31"/>
        <end position="536"/>
    </location>
</feature>
<dbReference type="EMBL" id="GL877405">
    <property type="protein sequence ID" value="ELA48299.2"/>
    <property type="molecule type" value="Genomic_DNA"/>
</dbReference>
<dbReference type="AlphaFoldDB" id="L2GXD3"/>
<organism evidence="2 3">
    <name type="scientific">Vavraia culicis (isolate floridensis)</name>
    <name type="common">Microsporidian parasite</name>
    <dbReference type="NCBI Taxonomy" id="948595"/>
    <lineage>
        <taxon>Eukaryota</taxon>
        <taxon>Fungi</taxon>
        <taxon>Fungi incertae sedis</taxon>
        <taxon>Microsporidia</taxon>
        <taxon>Pleistophoridae</taxon>
        <taxon>Vavraia</taxon>
    </lineage>
</organism>
<reference evidence="3" key="1">
    <citation type="submission" date="2011-03" db="EMBL/GenBank/DDBJ databases">
        <title>The genome sequence of Vavraia culicis strain floridensis.</title>
        <authorList>
            <consortium name="The Broad Institute Genome Sequencing Platform"/>
            <person name="Cuomo C."/>
            <person name="Becnel J."/>
            <person name="Sanscrainte N."/>
            <person name="Young S.K."/>
            <person name="Zeng Q."/>
            <person name="Gargeya S."/>
            <person name="Fitzgerald M."/>
            <person name="Haas B."/>
            <person name="Abouelleil A."/>
            <person name="Alvarado L."/>
            <person name="Arachchi H.M."/>
            <person name="Berlin A."/>
            <person name="Chapman S.B."/>
            <person name="Gearin G."/>
            <person name="Goldberg J."/>
            <person name="Griggs A."/>
            <person name="Gujja S."/>
            <person name="Hansen M."/>
            <person name="Heiman D."/>
            <person name="Howarth C."/>
            <person name="Larimer J."/>
            <person name="Lui A."/>
            <person name="MacDonald P.J.P."/>
            <person name="McCowen C."/>
            <person name="Montmayeur A."/>
            <person name="Murphy C."/>
            <person name="Neiman D."/>
            <person name="Pearson M."/>
            <person name="Priest M."/>
            <person name="Roberts A."/>
            <person name="Saif S."/>
            <person name="Shea T."/>
            <person name="Sisk P."/>
            <person name="Stolte C."/>
            <person name="Sykes S."/>
            <person name="Wortman J."/>
            <person name="Nusbaum C."/>
            <person name="Birren B."/>
        </authorList>
    </citation>
    <scope>NUCLEOTIDE SEQUENCE [LARGE SCALE GENOMIC DNA]</scope>
    <source>
        <strain evidence="3">floridensis</strain>
    </source>
</reference>